<proteinExistence type="predicted"/>
<keyword evidence="2" id="KW-1185">Reference proteome</keyword>
<reference evidence="1 2" key="1">
    <citation type="submission" date="2024-10" db="EMBL/GenBank/DDBJ databases">
        <authorList>
            <person name="Cho J.-C."/>
        </authorList>
    </citation>
    <scope>NUCLEOTIDE SEQUENCE [LARGE SCALE GENOMIC DNA]</scope>
    <source>
        <strain evidence="1 2">KCTC29696</strain>
    </source>
</reference>
<dbReference type="RefSeq" id="WP_279951350.1">
    <property type="nucleotide sequence ID" value="NZ_BAABEN010000031.1"/>
</dbReference>
<protein>
    <submittedName>
        <fullName evidence="1">Uncharacterized protein</fullName>
    </submittedName>
</protein>
<sequence length="167" mass="18278">MAVLDILAEMAKTGRWGPVAIGADWNGVTTAFGEPWDVGAMSRRRKWPRLFAYGDLELSVCRCRRILLVCVQTWREAIELPSSVPGETQVFPAAVTRHDVTRALDRAGCPWRPDASLTFGDQCALTALPSGASFVFRDSQGAQPLLNVMGLLGDFHVCPIPARRAKP</sequence>
<comment type="caution">
    <text evidence="1">The sequence shown here is derived from an EMBL/GenBank/DDBJ whole genome shotgun (WGS) entry which is preliminary data.</text>
</comment>
<dbReference type="EMBL" id="JBIHMK010000017">
    <property type="protein sequence ID" value="MFH0248003.1"/>
    <property type="molecule type" value="Genomic_DNA"/>
</dbReference>
<evidence type="ECO:0000313" key="2">
    <source>
        <dbReference type="Proteomes" id="UP001607069"/>
    </source>
</evidence>
<gene>
    <name evidence="1" type="ORF">ACG5V6_07230</name>
</gene>
<dbReference type="Proteomes" id="UP001607069">
    <property type="component" value="Unassembled WGS sequence"/>
</dbReference>
<evidence type="ECO:0000313" key="1">
    <source>
        <dbReference type="EMBL" id="MFH0248003.1"/>
    </source>
</evidence>
<name>A0ABW7HQ59_9ACTN</name>
<organism evidence="1 2">
    <name type="scientific">Streptomyces chitinivorans</name>
    <dbReference type="NCBI Taxonomy" id="1257027"/>
    <lineage>
        <taxon>Bacteria</taxon>
        <taxon>Bacillati</taxon>
        <taxon>Actinomycetota</taxon>
        <taxon>Actinomycetes</taxon>
        <taxon>Kitasatosporales</taxon>
        <taxon>Streptomycetaceae</taxon>
        <taxon>Streptomyces</taxon>
    </lineage>
</organism>
<accession>A0ABW7HQ59</accession>